<feature type="region of interest" description="Disordered" evidence="3">
    <location>
        <begin position="235"/>
        <end position="269"/>
    </location>
</feature>
<evidence type="ECO:0000313" key="5">
    <source>
        <dbReference type="EMBL" id="GHA66629.1"/>
    </source>
</evidence>
<evidence type="ECO:0000256" key="3">
    <source>
        <dbReference type="SAM" id="MobiDB-lite"/>
    </source>
</evidence>
<gene>
    <name evidence="5" type="ORF">GCM10010345_83040</name>
</gene>
<organism evidence="5 6">
    <name type="scientific">Streptomyces canarius</name>
    <dbReference type="NCBI Taxonomy" id="285453"/>
    <lineage>
        <taxon>Bacteria</taxon>
        <taxon>Bacillati</taxon>
        <taxon>Actinomycetota</taxon>
        <taxon>Actinomycetes</taxon>
        <taxon>Kitasatosporales</taxon>
        <taxon>Streptomycetaceae</taxon>
        <taxon>Streptomyces</taxon>
    </lineage>
</organism>
<name>A0ABQ3DCY4_9ACTN</name>
<dbReference type="RefSeq" id="WP_373315938.1">
    <property type="nucleotide sequence ID" value="NZ_BMVN01000058.1"/>
</dbReference>
<proteinExistence type="predicted"/>
<accession>A0ABQ3DCY4</accession>
<evidence type="ECO:0000256" key="2">
    <source>
        <dbReference type="ARBA" id="ARBA00022840"/>
    </source>
</evidence>
<dbReference type="SMART" id="SM00382">
    <property type="entry name" value="AAA"/>
    <property type="match status" value="1"/>
</dbReference>
<dbReference type="Gene3D" id="3.40.50.300">
    <property type="entry name" value="P-loop containing nucleotide triphosphate hydrolases"/>
    <property type="match status" value="1"/>
</dbReference>
<evidence type="ECO:0000259" key="4">
    <source>
        <dbReference type="SMART" id="SM00382"/>
    </source>
</evidence>
<feature type="region of interest" description="Disordered" evidence="3">
    <location>
        <begin position="1"/>
        <end position="21"/>
    </location>
</feature>
<dbReference type="SUPFAM" id="SSF52540">
    <property type="entry name" value="P-loop containing nucleoside triphosphate hydrolases"/>
    <property type="match status" value="1"/>
</dbReference>
<comment type="caution">
    <text evidence="5">The sequence shown here is derived from an EMBL/GenBank/DDBJ whole genome shotgun (WGS) entry which is preliminary data.</text>
</comment>
<dbReference type="Proteomes" id="UP000653644">
    <property type="component" value="Unassembled WGS sequence"/>
</dbReference>
<evidence type="ECO:0000313" key="6">
    <source>
        <dbReference type="Proteomes" id="UP000653644"/>
    </source>
</evidence>
<protein>
    <recommendedName>
        <fullName evidence="4">AAA+ ATPase domain-containing protein</fullName>
    </recommendedName>
</protein>
<dbReference type="InterPro" id="IPR003593">
    <property type="entry name" value="AAA+_ATPase"/>
</dbReference>
<dbReference type="InterPro" id="IPR041664">
    <property type="entry name" value="AAA_16"/>
</dbReference>
<reference evidence="6" key="1">
    <citation type="journal article" date="2019" name="Int. J. Syst. Evol. Microbiol.">
        <title>The Global Catalogue of Microorganisms (GCM) 10K type strain sequencing project: providing services to taxonomists for standard genome sequencing and annotation.</title>
        <authorList>
            <consortium name="The Broad Institute Genomics Platform"/>
            <consortium name="The Broad Institute Genome Sequencing Center for Infectious Disease"/>
            <person name="Wu L."/>
            <person name="Ma J."/>
        </authorList>
    </citation>
    <scope>NUCLEOTIDE SEQUENCE [LARGE SCALE GENOMIC DNA]</scope>
    <source>
        <strain evidence="6">JCM 4733</strain>
    </source>
</reference>
<keyword evidence="1" id="KW-0547">Nucleotide-binding</keyword>
<dbReference type="EMBL" id="BMVN01000058">
    <property type="protein sequence ID" value="GHA66629.1"/>
    <property type="molecule type" value="Genomic_DNA"/>
</dbReference>
<dbReference type="InterPro" id="IPR027417">
    <property type="entry name" value="P-loop_NTPase"/>
</dbReference>
<dbReference type="PANTHER" id="PTHR16305:SF35">
    <property type="entry name" value="TRANSCRIPTIONAL ACTIVATOR DOMAIN"/>
    <property type="match status" value="1"/>
</dbReference>
<evidence type="ECO:0000256" key="1">
    <source>
        <dbReference type="ARBA" id="ARBA00022741"/>
    </source>
</evidence>
<dbReference type="PANTHER" id="PTHR16305">
    <property type="entry name" value="TESTICULAR SOLUBLE ADENYLYL CYCLASE"/>
    <property type="match status" value="1"/>
</dbReference>
<feature type="domain" description="AAA+ ATPase" evidence="4">
    <location>
        <begin position="42"/>
        <end position="190"/>
    </location>
</feature>
<keyword evidence="2" id="KW-0067">ATP-binding</keyword>
<keyword evidence="6" id="KW-1185">Reference proteome</keyword>
<dbReference type="Pfam" id="PF13191">
    <property type="entry name" value="AAA_16"/>
    <property type="match status" value="1"/>
</dbReference>
<sequence>MDLRAAPRTPSVSDSARHADMAGGDGDLDTCWRALGRAARGQGAAVVVRGEAGIGKSTLLRSVADRAAGSGWRVLRVSGGDARARGAFGAFEPLADELLGLAVGLPDVLRTALRRALGGDAVPDALSTYAALRQVLACAAQRGPVLLVADDCHLLDTASARAVTFVTNRLPGTAVAVPAATAVEGRDPFEGCEITEVVLTGLDQHRAGRLLAGRHPGLAPVVRAALTSAGRVRADGPAVAGGGPRTALEGPGARAAAVRDQRARRVRRR</sequence>